<feature type="domain" description="Glycosyltransferase 2-like" evidence="1">
    <location>
        <begin position="11"/>
        <end position="148"/>
    </location>
</feature>
<dbReference type="PANTHER" id="PTHR43685">
    <property type="entry name" value="GLYCOSYLTRANSFERASE"/>
    <property type="match status" value="1"/>
</dbReference>
<organism evidence="2 3">
    <name type="scientific">Loigolactobacillus zhaoyuanensis</name>
    <dbReference type="NCBI Taxonomy" id="2486017"/>
    <lineage>
        <taxon>Bacteria</taxon>
        <taxon>Bacillati</taxon>
        <taxon>Bacillota</taxon>
        <taxon>Bacilli</taxon>
        <taxon>Lactobacillales</taxon>
        <taxon>Lactobacillaceae</taxon>
        <taxon>Loigolactobacillus</taxon>
    </lineage>
</organism>
<sequence>MSKNDFKYASVIVTFNRSKLLIEAIDSLLAQDTPPSKIIVINNASTDDTVEVLKQNYSSNYSIVQVETLSENKGGSFGFHKGLEIAQQFDVDWVSVSDDDAIYQKDFFSCIKTEAIEQPNVETFAGKVILENEKIQLNHRRRVVNSKTLKQVEVPANEYQNNFWIDTFTFVGVVFSVSLIKKIGLPQKDYFIWFDDTEYALRARQYSKALTVSKAVVLHKTQPAALDGKFAPNWREYYGIRNEIITNLAHTTSKSVQYSYIGYQFVKKILSILIHKDVSGYRMFQIRLRIAGTIDGLRGVKGKSARYYPGMSYR</sequence>
<dbReference type="InterPro" id="IPR001173">
    <property type="entry name" value="Glyco_trans_2-like"/>
</dbReference>
<dbReference type="CDD" id="cd04185">
    <property type="entry name" value="GT_2_like_b"/>
    <property type="match status" value="1"/>
</dbReference>
<dbReference type="InterPro" id="IPR050834">
    <property type="entry name" value="Glycosyltransf_2"/>
</dbReference>
<gene>
    <name evidence="2" type="ORF">ACEN34_10550</name>
</gene>
<keyword evidence="3" id="KW-1185">Reference proteome</keyword>
<dbReference type="Gene3D" id="3.90.550.10">
    <property type="entry name" value="Spore Coat Polysaccharide Biosynthesis Protein SpsA, Chain A"/>
    <property type="match status" value="1"/>
</dbReference>
<reference evidence="2 3" key="1">
    <citation type="submission" date="2024-08" db="EMBL/GenBank/DDBJ databases">
        <authorList>
            <person name="Arias E."/>
        </authorList>
    </citation>
    <scope>NUCLEOTIDE SEQUENCE [LARGE SCALE GENOMIC DNA]</scope>
    <source>
        <strain evidence="2 3">FAM 25317</strain>
    </source>
</reference>
<evidence type="ECO:0000313" key="2">
    <source>
        <dbReference type="EMBL" id="MFL2030053.1"/>
    </source>
</evidence>
<accession>A0ABW8UEC7</accession>
<dbReference type="InterPro" id="IPR029044">
    <property type="entry name" value="Nucleotide-diphossugar_trans"/>
</dbReference>
<dbReference type="SUPFAM" id="SSF53448">
    <property type="entry name" value="Nucleotide-diphospho-sugar transferases"/>
    <property type="match status" value="1"/>
</dbReference>
<comment type="caution">
    <text evidence="2">The sequence shown here is derived from an EMBL/GenBank/DDBJ whole genome shotgun (WGS) entry which is preliminary data.</text>
</comment>
<evidence type="ECO:0000259" key="1">
    <source>
        <dbReference type="Pfam" id="PF00535"/>
    </source>
</evidence>
<dbReference type="Proteomes" id="UP001625389">
    <property type="component" value="Unassembled WGS sequence"/>
</dbReference>
<evidence type="ECO:0000313" key="3">
    <source>
        <dbReference type="Proteomes" id="UP001625389"/>
    </source>
</evidence>
<dbReference type="RefSeq" id="WP_407137633.1">
    <property type="nucleotide sequence ID" value="NZ_JBGQPK010000055.1"/>
</dbReference>
<name>A0ABW8UEC7_9LACO</name>
<proteinExistence type="predicted"/>
<protein>
    <submittedName>
        <fullName evidence="2">Glycosyltransferase family 2 protein</fullName>
    </submittedName>
</protein>
<dbReference type="Pfam" id="PF00535">
    <property type="entry name" value="Glycos_transf_2"/>
    <property type="match status" value="1"/>
</dbReference>
<dbReference type="EMBL" id="JBGQPK010000055">
    <property type="protein sequence ID" value="MFL2030053.1"/>
    <property type="molecule type" value="Genomic_DNA"/>
</dbReference>
<dbReference type="PANTHER" id="PTHR43685:SF2">
    <property type="entry name" value="GLYCOSYLTRANSFERASE 2-LIKE DOMAIN-CONTAINING PROTEIN"/>
    <property type="match status" value="1"/>
</dbReference>